<proteinExistence type="predicted"/>
<evidence type="ECO:0000256" key="1">
    <source>
        <dbReference type="ARBA" id="ARBA00000085"/>
    </source>
</evidence>
<dbReference type="CDD" id="cd00075">
    <property type="entry name" value="HATPase"/>
    <property type="match status" value="1"/>
</dbReference>
<dbReference type="SUPFAM" id="SSF47384">
    <property type="entry name" value="Homodimeric domain of signal transducing histidine kinase"/>
    <property type="match status" value="1"/>
</dbReference>
<evidence type="ECO:0000256" key="9">
    <source>
        <dbReference type="SAM" id="Phobius"/>
    </source>
</evidence>
<dbReference type="InterPro" id="IPR005467">
    <property type="entry name" value="His_kinase_dom"/>
</dbReference>
<dbReference type="STRING" id="1528.SAMN04488579_10836"/>
<feature type="transmembrane region" description="Helical" evidence="9">
    <location>
        <begin position="12"/>
        <end position="34"/>
    </location>
</feature>
<dbReference type="SMART" id="SM00388">
    <property type="entry name" value="HisKA"/>
    <property type="match status" value="1"/>
</dbReference>
<keyword evidence="7 11" id="KW-0418">Kinase</keyword>
<dbReference type="InterPro" id="IPR003661">
    <property type="entry name" value="HisK_dim/P_dom"/>
</dbReference>
<dbReference type="InterPro" id="IPR036097">
    <property type="entry name" value="HisK_dim/P_sf"/>
</dbReference>
<evidence type="ECO:0000256" key="2">
    <source>
        <dbReference type="ARBA" id="ARBA00004651"/>
    </source>
</evidence>
<evidence type="ECO:0000256" key="8">
    <source>
        <dbReference type="ARBA" id="ARBA00023012"/>
    </source>
</evidence>
<dbReference type="SMART" id="SM00387">
    <property type="entry name" value="HATPase_c"/>
    <property type="match status" value="1"/>
</dbReference>
<feature type="domain" description="Histidine kinase" evidence="10">
    <location>
        <begin position="196"/>
        <end position="410"/>
    </location>
</feature>
<keyword evidence="5" id="KW-0597">Phosphoprotein</keyword>
<keyword evidence="8" id="KW-0902">Two-component regulatory system</keyword>
<dbReference type="GO" id="GO:0000155">
    <property type="term" value="F:phosphorelay sensor kinase activity"/>
    <property type="evidence" value="ECO:0007669"/>
    <property type="project" value="InterPro"/>
</dbReference>
<dbReference type="Pfam" id="PF00512">
    <property type="entry name" value="HisKA"/>
    <property type="match status" value="1"/>
</dbReference>
<dbReference type="GO" id="GO:0005886">
    <property type="term" value="C:plasma membrane"/>
    <property type="evidence" value="ECO:0007669"/>
    <property type="project" value="UniProtKB-SubCell"/>
</dbReference>
<feature type="transmembrane region" description="Helical" evidence="9">
    <location>
        <begin position="162"/>
        <end position="181"/>
    </location>
</feature>
<dbReference type="PANTHER" id="PTHR44936:SF9">
    <property type="entry name" value="SENSOR PROTEIN CREC"/>
    <property type="match status" value="1"/>
</dbReference>
<protein>
    <recommendedName>
        <fullName evidence="3">histidine kinase</fullName>
        <ecNumber evidence="3">2.7.13.3</ecNumber>
    </recommendedName>
</protein>
<dbReference type="RefSeq" id="WP_090244603.1">
    <property type="nucleotide sequence ID" value="NZ_FNOU01000008.1"/>
</dbReference>
<dbReference type="EC" id="2.7.13.3" evidence="3"/>
<dbReference type="Gene3D" id="3.30.565.10">
    <property type="entry name" value="Histidine kinase-like ATPase, C-terminal domain"/>
    <property type="match status" value="1"/>
</dbReference>
<evidence type="ECO:0000256" key="6">
    <source>
        <dbReference type="ARBA" id="ARBA00022679"/>
    </source>
</evidence>
<dbReference type="PANTHER" id="PTHR44936">
    <property type="entry name" value="SENSOR PROTEIN CREC"/>
    <property type="match status" value="1"/>
</dbReference>
<keyword evidence="9" id="KW-1133">Transmembrane helix</keyword>
<dbReference type="Gene3D" id="1.10.287.130">
    <property type="match status" value="1"/>
</dbReference>
<dbReference type="AlphaFoldDB" id="A0A1H3ET21"/>
<keyword evidence="12" id="KW-1185">Reference proteome</keyword>
<comment type="subcellular location">
    <subcellularLocation>
        <location evidence="2">Cell membrane</location>
        <topology evidence="2">Multi-pass membrane protein</topology>
    </subcellularLocation>
</comment>
<sequence>MIKHLLRGMGIFSGAVILSLGLLMVAFLSLAGYAGYLARQGMGDAAVPIRLLSQGLTTDETSGYALSPEGQDLLLEYAAWAILINDEGEIIWSQNKPGDIPSHYTLSDVASFTHWYLGDYPVTVWNRGDGLLVAGSPPGMQWKYNFTISIAIMDLLIRGIPIFFFTLLIAVILLVILILHYGQKKRDRARSEWIDGISHDIRTPLAIIMGNAESLFLNPRLQGSAAQEANAILTASQNLRDLVSDLNLTMRLDYAMEPLGLESVAPAPLLRALGAEVLNSGLASSLEINIANEAEKRILRADPSLLRRALLNLIQNALRHGAENTLTLGLTIHSRQVIFTVTNAWPDLTPSQLAQLGTAPPAQGKSTDGLAPHGTGLTLVRRIAAVHKGRLVFTSPEAGRLQAELWIPSL</sequence>
<evidence type="ECO:0000313" key="12">
    <source>
        <dbReference type="Proteomes" id="UP000199652"/>
    </source>
</evidence>
<dbReference type="InterPro" id="IPR050980">
    <property type="entry name" value="2C_sensor_his_kinase"/>
</dbReference>
<organism evidence="11 12">
    <name type="scientific">Eubacterium barkeri</name>
    <name type="common">Clostridium barkeri</name>
    <dbReference type="NCBI Taxonomy" id="1528"/>
    <lineage>
        <taxon>Bacteria</taxon>
        <taxon>Bacillati</taxon>
        <taxon>Bacillota</taxon>
        <taxon>Clostridia</taxon>
        <taxon>Eubacteriales</taxon>
        <taxon>Eubacteriaceae</taxon>
        <taxon>Eubacterium</taxon>
    </lineage>
</organism>
<dbReference type="Proteomes" id="UP000199652">
    <property type="component" value="Unassembled WGS sequence"/>
</dbReference>
<keyword evidence="4" id="KW-1003">Cell membrane</keyword>
<evidence type="ECO:0000256" key="7">
    <source>
        <dbReference type="ARBA" id="ARBA00022777"/>
    </source>
</evidence>
<name>A0A1H3ET21_EUBBA</name>
<dbReference type="CDD" id="cd00082">
    <property type="entry name" value="HisKA"/>
    <property type="match status" value="1"/>
</dbReference>
<evidence type="ECO:0000313" key="11">
    <source>
        <dbReference type="EMBL" id="SDX81800.1"/>
    </source>
</evidence>
<dbReference type="PROSITE" id="PS50109">
    <property type="entry name" value="HIS_KIN"/>
    <property type="match status" value="1"/>
</dbReference>
<accession>A0A1H3ET21</accession>
<dbReference type="InterPro" id="IPR003594">
    <property type="entry name" value="HATPase_dom"/>
</dbReference>
<dbReference type="SUPFAM" id="SSF55874">
    <property type="entry name" value="ATPase domain of HSP90 chaperone/DNA topoisomerase II/histidine kinase"/>
    <property type="match status" value="1"/>
</dbReference>
<keyword evidence="9" id="KW-0472">Membrane</keyword>
<comment type="catalytic activity">
    <reaction evidence="1">
        <text>ATP + protein L-histidine = ADP + protein N-phospho-L-histidine.</text>
        <dbReference type="EC" id="2.7.13.3"/>
    </reaction>
</comment>
<evidence type="ECO:0000256" key="3">
    <source>
        <dbReference type="ARBA" id="ARBA00012438"/>
    </source>
</evidence>
<reference evidence="12" key="1">
    <citation type="submission" date="2016-10" db="EMBL/GenBank/DDBJ databases">
        <authorList>
            <person name="Varghese N."/>
            <person name="Submissions S."/>
        </authorList>
    </citation>
    <scope>NUCLEOTIDE SEQUENCE [LARGE SCALE GENOMIC DNA]</scope>
    <source>
        <strain evidence="12">VPI 5359</strain>
    </source>
</reference>
<dbReference type="Pfam" id="PF02518">
    <property type="entry name" value="HATPase_c"/>
    <property type="match status" value="1"/>
</dbReference>
<dbReference type="InterPro" id="IPR036890">
    <property type="entry name" value="HATPase_C_sf"/>
</dbReference>
<evidence type="ECO:0000256" key="5">
    <source>
        <dbReference type="ARBA" id="ARBA00022553"/>
    </source>
</evidence>
<evidence type="ECO:0000256" key="4">
    <source>
        <dbReference type="ARBA" id="ARBA00022475"/>
    </source>
</evidence>
<keyword evidence="9" id="KW-0812">Transmembrane</keyword>
<keyword evidence="6" id="KW-0808">Transferase</keyword>
<evidence type="ECO:0000259" key="10">
    <source>
        <dbReference type="PROSITE" id="PS50109"/>
    </source>
</evidence>
<dbReference type="EMBL" id="FNOU01000008">
    <property type="protein sequence ID" value="SDX81800.1"/>
    <property type="molecule type" value="Genomic_DNA"/>
</dbReference>
<gene>
    <name evidence="11" type="ORF">SAMN04488579_10836</name>
</gene>
<dbReference type="OrthoDB" id="368131at2"/>